<evidence type="ECO:0000256" key="2">
    <source>
        <dbReference type="SAM" id="Phobius"/>
    </source>
</evidence>
<reference evidence="3" key="1">
    <citation type="journal article" date="2013" name="J. Plant Res.">
        <title>Effect of fungi and light on seed germination of three Opuntia species from semiarid lands of central Mexico.</title>
        <authorList>
            <person name="Delgado-Sanchez P."/>
            <person name="Jimenez-Bremont J.F."/>
            <person name="Guerrero-Gonzalez Mde L."/>
            <person name="Flores J."/>
        </authorList>
    </citation>
    <scope>NUCLEOTIDE SEQUENCE</scope>
    <source>
        <tissue evidence="3">Cladode</tissue>
    </source>
</reference>
<keyword evidence="2" id="KW-1133">Transmembrane helix</keyword>
<evidence type="ECO:0000256" key="1">
    <source>
        <dbReference type="SAM" id="MobiDB-lite"/>
    </source>
</evidence>
<feature type="region of interest" description="Disordered" evidence="1">
    <location>
        <begin position="1"/>
        <end position="111"/>
    </location>
</feature>
<dbReference type="EMBL" id="GISG01206391">
    <property type="protein sequence ID" value="MBA4660219.1"/>
    <property type="molecule type" value="Transcribed_RNA"/>
</dbReference>
<sequence length="472" mass="51707">MPTFSAIALDRLLDPGASNSLTPAKDKDNSDPSSRLNTTSNDFRSSSKRLDIPPPHPGWLHRSNTVAAPPEKKIPVRPQMSPALYATPASTPLPDCPTSSFPPSSPYIINHKRRGPRLMKSFSEKNVVAAAAAKKEGGEDEAESKPINGHSRSFSEEIMSKEDGFNDEVVNGHLLRDAEVENRSSNGHIAAQKVEIGGSNGELGDEIENGKPKGVNGSCSERDGGESEDFFDPQESMSCTSNTDGDDCSTANKLSSSMGEFFDAAEELSSDSGRQPQRSLADAELELREMRLSVLMEIERRKQAEEAAAIMRSQWQILREKLGSVGLILPADLSALLEDSHPDIDPTEDICRQIHLARFVSESIGRGIAKAEAEAEMEAQLEMKNFEIARLSDRLNYYEAMNREMSQRNQEAIEVARSQRQKRRRRQKWVWGSIAAAITIGSAALAWSYMPSGRGSSSSPSLEASETDSNLQ</sequence>
<feature type="region of interest" description="Disordered" evidence="1">
    <location>
        <begin position="451"/>
        <end position="472"/>
    </location>
</feature>
<proteinExistence type="predicted"/>
<dbReference type="EMBL" id="GISG01206381">
    <property type="protein sequence ID" value="MBA4660209.1"/>
    <property type="molecule type" value="Transcribed_RNA"/>
</dbReference>
<protein>
    <submittedName>
        <fullName evidence="3">Uncharacterized protein</fullName>
    </submittedName>
</protein>
<accession>A0A7C9A5Z4</accession>
<dbReference type="PANTHER" id="PTHR35490:SF2">
    <property type="entry name" value="BACTERIOPHAGE N4 ADSORPTION B PROTEIN"/>
    <property type="match status" value="1"/>
</dbReference>
<feature type="transmembrane region" description="Helical" evidence="2">
    <location>
        <begin position="429"/>
        <end position="450"/>
    </location>
</feature>
<feature type="region of interest" description="Disordered" evidence="1">
    <location>
        <begin position="131"/>
        <end position="153"/>
    </location>
</feature>
<feature type="compositionally biased region" description="Polar residues" evidence="1">
    <location>
        <begin position="235"/>
        <end position="252"/>
    </location>
</feature>
<keyword evidence="2" id="KW-0472">Membrane</keyword>
<evidence type="ECO:0000313" key="3">
    <source>
        <dbReference type="EMBL" id="MBA4660219.1"/>
    </source>
</evidence>
<dbReference type="PANTHER" id="PTHR35490">
    <property type="entry name" value="BACTERIOPHAGE N4 ADSORPTION B PROTEIN"/>
    <property type="match status" value="1"/>
</dbReference>
<feature type="compositionally biased region" description="Polar residues" evidence="1">
    <location>
        <begin position="31"/>
        <end position="44"/>
    </location>
</feature>
<keyword evidence="2" id="KW-0812">Transmembrane</keyword>
<feature type="region of interest" description="Disordered" evidence="1">
    <location>
        <begin position="181"/>
        <end position="252"/>
    </location>
</feature>
<name>A0A7C9A5Z4_OPUST</name>
<dbReference type="AlphaFoldDB" id="A0A7C9A5Z4"/>
<reference evidence="3" key="2">
    <citation type="submission" date="2020-07" db="EMBL/GenBank/DDBJ databases">
        <authorList>
            <person name="Vera ALvarez R."/>
            <person name="Arias-Moreno D.M."/>
            <person name="Jimenez-Jacinto V."/>
            <person name="Jimenez-Bremont J.F."/>
            <person name="Swaminathan K."/>
            <person name="Moose S.P."/>
            <person name="Guerrero-Gonzalez M.L."/>
            <person name="Marino-Ramirez L."/>
            <person name="Landsman D."/>
            <person name="Rodriguez-Kessler M."/>
            <person name="Delgado-Sanchez P."/>
        </authorList>
    </citation>
    <scope>NUCLEOTIDE SEQUENCE</scope>
    <source>
        <tissue evidence="3">Cladode</tissue>
    </source>
</reference>
<dbReference type="EMBL" id="GISG01206380">
    <property type="protein sequence ID" value="MBA4660208.1"/>
    <property type="molecule type" value="Transcribed_RNA"/>
</dbReference>
<organism evidence="3">
    <name type="scientific">Opuntia streptacantha</name>
    <name type="common">Prickly pear cactus</name>
    <name type="synonym">Opuntia cardona</name>
    <dbReference type="NCBI Taxonomy" id="393608"/>
    <lineage>
        <taxon>Eukaryota</taxon>
        <taxon>Viridiplantae</taxon>
        <taxon>Streptophyta</taxon>
        <taxon>Embryophyta</taxon>
        <taxon>Tracheophyta</taxon>
        <taxon>Spermatophyta</taxon>
        <taxon>Magnoliopsida</taxon>
        <taxon>eudicotyledons</taxon>
        <taxon>Gunneridae</taxon>
        <taxon>Pentapetalae</taxon>
        <taxon>Caryophyllales</taxon>
        <taxon>Cactineae</taxon>
        <taxon>Cactaceae</taxon>
        <taxon>Opuntioideae</taxon>
        <taxon>Opuntia</taxon>
    </lineage>
</organism>